<feature type="transmembrane region" description="Helical" evidence="2">
    <location>
        <begin position="20"/>
        <end position="41"/>
    </location>
</feature>
<organism evidence="3 4">
    <name type="scientific">Staphylococcus warneri</name>
    <dbReference type="NCBI Taxonomy" id="1292"/>
    <lineage>
        <taxon>Bacteria</taxon>
        <taxon>Bacillati</taxon>
        <taxon>Bacillota</taxon>
        <taxon>Bacilli</taxon>
        <taxon>Bacillales</taxon>
        <taxon>Staphylococcaceae</taxon>
        <taxon>Staphylococcus</taxon>
    </lineage>
</organism>
<feature type="compositionally biased region" description="Basic and acidic residues" evidence="1">
    <location>
        <begin position="303"/>
        <end position="323"/>
    </location>
</feature>
<feature type="region of interest" description="Disordered" evidence="1">
    <location>
        <begin position="303"/>
        <end position="399"/>
    </location>
</feature>
<dbReference type="Proteomes" id="UP000240717">
    <property type="component" value="Unassembled WGS sequence"/>
</dbReference>
<feature type="transmembrane region" description="Helical" evidence="2">
    <location>
        <begin position="226"/>
        <end position="248"/>
    </location>
</feature>
<sequence length="399" mass="44500">MFKYYNLAFKNAKPQNLKAILFTLVSFIVIFLIGRVAMAMIGQQIMQLQMMMQFGQPVGPLLTPIIGLALVVILLFIFLGYQLIAGAINVISKAIRKEKVKFTDLFISFKKGHYGKSVLLALITVVLFIIMGVILFLVNKLIGLALSPLFNAVQGPISGMDNPMPAYLAFQIGVTLIVGFITSIFYWFFFVLIINYTAAYAENPTQGPIKLFKEGFKAIKNGHKTWLKFFIGILLINLLITIITRVLVTLVQMATGSMSQTVAQVLLVILQVIVILVTLFIYYALLMGIVQYFVRRGEKVTTDSKKGKKDKKDKAINNKDAKAKSTQSSQLQDKTDKSANDHTSHLKDSTQSNAQDSNKDLNDKATQHKEDLSNTASSRKDDLEKTAKDTIDKNNPNNK</sequence>
<dbReference type="EMBL" id="PZEV01000008">
    <property type="protein sequence ID" value="PTI51834.1"/>
    <property type="molecule type" value="Genomic_DNA"/>
</dbReference>
<feature type="transmembrane region" description="Helical" evidence="2">
    <location>
        <begin position="268"/>
        <end position="294"/>
    </location>
</feature>
<feature type="compositionally biased region" description="Basic and acidic residues" evidence="1">
    <location>
        <begin position="357"/>
        <end position="392"/>
    </location>
</feature>
<reference evidence="3 4" key="1">
    <citation type="journal article" date="2016" name="Front. Microbiol.">
        <title>Comprehensive Phylogenetic Analysis of Bovine Non-aureus Staphylococci Species Based on Whole-Genome Sequencing.</title>
        <authorList>
            <person name="Naushad S."/>
            <person name="Barkema H.W."/>
            <person name="Luby C."/>
            <person name="Condas L.A."/>
            <person name="Nobrega D.B."/>
            <person name="Carson D.A."/>
            <person name="De Buck J."/>
        </authorList>
    </citation>
    <scope>NUCLEOTIDE SEQUENCE [LARGE SCALE GENOMIC DNA]</scope>
    <source>
        <strain evidence="3 4">SNUC 2993</strain>
    </source>
</reference>
<dbReference type="RefSeq" id="WP_107533132.1">
    <property type="nucleotide sequence ID" value="NZ_NWUA01000062.1"/>
</dbReference>
<feature type="transmembrane region" description="Helical" evidence="2">
    <location>
        <begin position="61"/>
        <end position="91"/>
    </location>
</feature>
<evidence type="ECO:0000313" key="3">
    <source>
        <dbReference type="EMBL" id="PTI51834.1"/>
    </source>
</evidence>
<name>A0A2T4Q228_STAWA</name>
<keyword evidence="2" id="KW-0472">Membrane</keyword>
<feature type="transmembrane region" description="Helical" evidence="2">
    <location>
        <begin position="118"/>
        <end position="146"/>
    </location>
</feature>
<dbReference type="AlphaFoldDB" id="A0A2T4Q228"/>
<keyword evidence="2" id="KW-1133">Transmembrane helix</keyword>
<feature type="transmembrane region" description="Helical" evidence="2">
    <location>
        <begin position="166"/>
        <end position="194"/>
    </location>
</feature>
<keyword evidence="2" id="KW-0812">Transmembrane</keyword>
<comment type="caution">
    <text evidence="3">The sequence shown here is derived from an EMBL/GenBank/DDBJ whole genome shotgun (WGS) entry which is preliminary data.</text>
</comment>
<feature type="compositionally biased region" description="Basic and acidic residues" evidence="1">
    <location>
        <begin position="333"/>
        <end position="348"/>
    </location>
</feature>
<evidence type="ECO:0000256" key="2">
    <source>
        <dbReference type="SAM" id="Phobius"/>
    </source>
</evidence>
<dbReference type="STRING" id="1194526.A284_03720"/>
<protein>
    <submittedName>
        <fullName evidence="3">Lytic transglycosylase</fullName>
    </submittedName>
</protein>
<proteinExistence type="predicted"/>
<evidence type="ECO:0000313" key="4">
    <source>
        <dbReference type="Proteomes" id="UP000240717"/>
    </source>
</evidence>
<gene>
    <name evidence="3" type="ORF">BU085_03885</name>
</gene>
<accession>A0A2T4Q228</accession>
<evidence type="ECO:0000256" key="1">
    <source>
        <dbReference type="SAM" id="MobiDB-lite"/>
    </source>
</evidence>